<dbReference type="SUPFAM" id="SSF57701">
    <property type="entry name" value="Zn2/Cys6 DNA-binding domain"/>
    <property type="match status" value="1"/>
</dbReference>
<dbReference type="SMART" id="SM00906">
    <property type="entry name" value="Fungal_trans"/>
    <property type="match status" value="1"/>
</dbReference>
<name>A0A9N9QAY3_9HELO</name>
<dbReference type="PANTHER" id="PTHR31001">
    <property type="entry name" value="UNCHARACTERIZED TRANSCRIPTIONAL REGULATORY PROTEIN"/>
    <property type="match status" value="1"/>
</dbReference>
<comment type="subcellular location">
    <subcellularLocation>
        <location evidence="1">Nucleus</location>
    </subcellularLocation>
</comment>
<keyword evidence="7" id="KW-1185">Reference proteome</keyword>
<proteinExistence type="predicted"/>
<evidence type="ECO:0000256" key="3">
    <source>
        <dbReference type="ARBA" id="ARBA00023242"/>
    </source>
</evidence>
<dbReference type="OrthoDB" id="435881at2759"/>
<dbReference type="InterPro" id="IPR050613">
    <property type="entry name" value="Sec_Metabolite_Reg"/>
</dbReference>
<evidence type="ECO:0000259" key="5">
    <source>
        <dbReference type="PROSITE" id="PS50048"/>
    </source>
</evidence>
<feature type="region of interest" description="Disordered" evidence="4">
    <location>
        <begin position="116"/>
        <end position="140"/>
    </location>
</feature>
<dbReference type="GO" id="GO:0008270">
    <property type="term" value="F:zinc ion binding"/>
    <property type="evidence" value="ECO:0007669"/>
    <property type="project" value="InterPro"/>
</dbReference>
<dbReference type="PROSITE" id="PS50048">
    <property type="entry name" value="ZN2_CY6_FUNGAL_2"/>
    <property type="match status" value="1"/>
</dbReference>
<dbReference type="PANTHER" id="PTHR31001:SF50">
    <property type="entry name" value="ZN(II)2CYS6 TRANSCRIPTION FACTOR (EUROFUNG)"/>
    <property type="match status" value="1"/>
</dbReference>
<evidence type="ECO:0000313" key="6">
    <source>
        <dbReference type="EMBL" id="CAG8980641.1"/>
    </source>
</evidence>
<comment type="caution">
    <text evidence="6">The sequence shown here is derived from an EMBL/GenBank/DDBJ whole genome shotgun (WGS) entry which is preliminary data.</text>
</comment>
<dbReference type="PROSITE" id="PS00463">
    <property type="entry name" value="ZN2_CY6_FUNGAL_1"/>
    <property type="match status" value="1"/>
</dbReference>
<dbReference type="InterPro" id="IPR007219">
    <property type="entry name" value="XnlR_reg_dom"/>
</dbReference>
<dbReference type="CDD" id="cd12148">
    <property type="entry name" value="fungal_TF_MHR"/>
    <property type="match status" value="1"/>
</dbReference>
<accession>A0A9N9QAY3</accession>
<dbReference type="AlphaFoldDB" id="A0A9N9QAY3"/>
<gene>
    <name evidence="6" type="ORF">HYALB_00012722</name>
</gene>
<dbReference type="InterPro" id="IPR001138">
    <property type="entry name" value="Zn2Cys6_DnaBD"/>
</dbReference>
<dbReference type="GO" id="GO:0003677">
    <property type="term" value="F:DNA binding"/>
    <property type="evidence" value="ECO:0007669"/>
    <property type="project" value="InterPro"/>
</dbReference>
<dbReference type="GO" id="GO:0005634">
    <property type="term" value="C:nucleus"/>
    <property type="evidence" value="ECO:0007669"/>
    <property type="project" value="UniProtKB-SubCell"/>
</dbReference>
<keyword evidence="2" id="KW-0479">Metal-binding</keyword>
<feature type="domain" description="Zn(2)-C6 fungal-type" evidence="5">
    <location>
        <begin position="43"/>
        <end position="72"/>
    </location>
</feature>
<feature type="compositionally biased region" description="Polar residues" evidence="4">
    <location>
        <begin position="1"/>
        <end position="13"/>
    </location>
</feature>
<feature type="region of interest" description="Disordered" evidence="4">
    <location>
        <begin position="1"/>
        <end position="42"/>
    </location>
</feature>
<sequence>MFPTAQTESSTGAYSPPDTPSYAVTAEQRMASHAAPHSLSARSCVTCRRRKVKCDKKEPCSNCARAGSECVFPAPGRAPRRPKAGGKATTEREEALLKRLKRLEGVVEELSGQVEIEAGRPSPTSDSSMHAEGESSTAHPIARPYKLRVVGVDERTGSKKEWLTKAYKIGDGPSKSDYGRDPAQGGLGRMVFDGGKSRYLSHPFWSQITDEVEEIRDMLDDQDLDSDSDCAPVPKDFITDGKHQGFLMGYSSTDVDLRSLHPLPSQIPFYWGTFLENVHPLVKILHAPTMTKTIKEVQNNLKNLSKSTEALIFSIYFATVTSMNAEQVQSNFGVAKTTLLNQYRFGTEQALARAGLLNTNEIVTVQAFILFLVCVRRHDDTKFVWTMTGLAIRIAQSLGLHRDGEKFGLPPFDTEMRRRLWWQVCLLDVRASEDHGSDPTIQDHTFDTEFPTSCNDEDLSTNDTVLPTPQPGVSEMTFCLIRYEICSLSRQISYVPPGLKSNTLGHEVLTFEDKQGMIKKCAMHLEERYLKYCEDAGPLYWVAATVARLIMAKIKLLLYHPFTQPGKASTLSQDTRDSLFMSSIEILEFSQVLQAESTTKQWGWLFSTYIQWHAIAYLLGELAIRGNSTIVERAWRALDSVFGNWDMVVKSSKGSGMLWKPIRSLMGKARLRREGYSGSGIGGGELELGMREENIRPAPMQYGSALPTFMGADGNLLLSPSATTNPTPLYHPPNTTSTDPINTTLCPQIVGMGMLAPEHIQNTLQRHQQLNQLNMQTGTTPWLMDDNALVDLDMQGMEGANWEGWDELVRDFQMDGGEGAGIGGAGGGVGGVGGVWW</sequence>
<dbReference type="Pfam" id="PF00172">
    <property type="entry name" value="Zn_clus"/>
    <property type="match status" value="1"/>
</dbReference>
<keyword evidence="3" id="KW-0539">Nucleus</keyword>
<evidence type="ECO:0000256" key="1">
    <source>
        <dbReference type="ARBA" id="ARBA00004123"/>
    </source>
</evidence>
<dbReference type="GO" id="GO:0000981">
    <property type="term" value="F:DNA-binding transcription factor activity, RNA polymerase II-specific"/>
    <property type="evidence" value="ECO:0007669"/>
    <property type="project" value="InterPro"/>
</dbReference>
<feature type="compositionally biased region" description="Polar residues" evidence="4">
    <location>
        <begin position="122"/>
        <end position="138"/>
    </location>
</feature>
<dbReference type="Proteomes" id="UP000701801">
    <property type="component" value="Unassembled WGS sequence"/>
</dbReference>
<dbReference type="Gene3D" id="4.10.240.10">
    <property type="entry name" value="Zn(2)-C6 fungal-type DNA-binding domain"/>
    <property type="match status" value="1"/>
</dbReference>
<dbReference type="Pfam" id="PF04082">
    <property type="entry name" value="Fungal_trans"/>
    <property type="match status" value="1"/>
</dbReference>
<protein>
    <recommendedName>
        <fullName evidence="5">Zn(2)-C6 fungal-type domain-containing protein</fullName>
    </recommendedName>
</protein>
<dbReference type="SMART" id="SM00066">
    <property type="entry name" value="GAL4"/>
    <property type="match status" value="1"/>
</dbReference>
<dbReference type="EMBL" id="CAJVRM010000403">
    <property type="protein sequence ID" value="CAG8980641.1"/>
    <property type="molecule type" value="Genomic_DNA"/>
</dbReference>
<organism evidence="6 7">
    <name type="scientific">Hymenoscyphus albidus</name>
    <dbReference type="NCBI Taxonomy" id="595503"/>
    <lineage>
        <taxon>Eukaryota</taxon>
        <taxon>Fungi</taxon>
        <taxon>Dikarya</taxon>
        <taxon>Ascomycota</taxon>
        <taxon>Pezizomycotina</taxon>
        <taxon>Leotiomycetes</taxon>
        <taxon>Helotiales</taxon>
        <taxon>Helotiaceae</taxon>
        <taxon>Hymenoscyphus</taxon>
    </lineage>
</organism>
<evidence type="ECO:0000256" key="4">
    <source>
        <dbReference type="SAM" id="MobiDB-lite"/>
    </source>
</evidence>
<evidence type="ECO:0000313" key="7">
    <source>
        <dbReference type="Proteomes" id="UP000701801"/>
    </source>
</evidence>
<evidence type="ECO:0000256" key="2">
    <source>
        <dbReference type="ARBA" id="ARBA00022723"/>
    </source>
</evidence>
<dbReference type="CDD" id="cd00067">
    <property type="entry name" value="GAL4"/>
    <property type="match status" value="1"/>
</dbReference>
<reference evidence="6" key="1">
    <citation type="submission" date="2021-07" db="EMBL/GenBank/DDBJ databases">
        <authorList>
            <person name="Durling M."/>
        </authorList>
    </citation>
    <scope>NUCLEOTIDE SEQUENCE</scope>
</reference>
<dbReference type="InterPro" id="IPR036864">
    <property type="entry name" value="Zn2-C6_fun-type_DNA-bd_sf"/>
</dbReference>
<dbReference type="GO" id="GO:0006351">
    <property type="term" value="P:DNA-templated transcription"/>
    <property type="evidence" value="ECO:0007669"/>
    <property type="project" value="InterPro"/>
</dbReference>